<feature type="domain" description="SWIM-type" evidence="3">
    <location>
        <begin position="671"/>
        <end position="705"/>
    </location>
</feature>
<dbReference type="Proteomes" id="UP000683360">
    <property type="component" value="Unassembled WGS sequence"/>
</dbReference>
<feature type="region of interest" description="Disordered" evidence="2">
    <location>
        <begin position="86"/>
        <end position="117"/>
    </location>
</feature>
<keyword evidence="5" id="KW-1185">Reference proteome</keyword>
<accession>A0A8S3U3J6</accession>
<protein>
    <recommendedName>
        <fullName evidence="3">SWIM-type domain-containing protein</fullName>
    </recommendedName>
</protein>
<dbReference type="GO" id="GO:0008270">
    <property type="term" value="F:zinc ion binding"/>
    <property type="evidence" value="ECO:0007669"/>
    <property type="project" value="UniProtKB-KW"/>
</dbReference>
<proteinExistence type="predicted"/>
<dbReference type="InterPro" id="IPR007527">
    <property type="entry name" value="Znf_SWIM"/>
</dbReference>
<evidence type="ECO:0000313" key="4">
    <source>
        <dbReference type="EMBL" id="CAG2240462.1"/>
    </source>
</evidence>
<organism evidence="4 5">
    <name type="scientific">Mytilus edulis</name>
    <name type="common">Blue mussel</name>
    <dbReference type="NCBI Taxonomy" id="6550"/>
    <lineage>
        <taxon>Eukaryota</taxon>
        <taxon>Metazoa</taxon>
        <taxon>Spiralia</taxon>
        <taxon>Lophotrochozoa</taxon>
        <taxon>Mollusca</taxon>
        <taxon>Bivalvia</taxon>
        <taxon>Autobranchia</taxon>
        <taxon>Pteriomorphia</taxon>
        <taxon>Mytilida</taxon>
        <taxon>Mytiloidea</taxon>
        <taxon>Mytilidae</taxon>
        <taxon>Mytilinae</taxon>
        <taxon>Mytilus</taxon>
    </lineage>
</organism>
<gene>
    <name evidence="4" type="ORF">MEDL_52771</name>
</gene>
<evidence type="ECO:0000256" key="2">
    <source>
        <dbReference type="SAM" id="MobiDB-lite"/>
    </source>
</evidence>
<evidence type="ECO:0000313" key="5">
    <source>
        <dbReference type="Proteomes" id="UP000683360"/>
    </source>
</evidence>
<feature type="compositionally biased region" description="Basic residues" evidence="2">
    <location>
        <begin position="734"/>
        <end position="750"/>
    </location>
</feature>
<dbReference type="EMBL" id="CAJPWZ010002562">
    <property type="protein sequence ID" value="CAG2240462.1"/>
    <property type="molecule type" value="Genomic_DNA"/>
</dbReference>
<evidence type="ECO:0000259" key="3">
    <source>
        <dbReference type="PROSITE" id="PS50966"/>
    </source>
</evidence>
<feature type="region of interest" description="Disordered" evidence="2">
    <location>
        <begin position="722"/>
        <end position="767"/>
    </location>
</feature>
<feature type="compositionally biased region" description="Low complexity" evidence="2">
    <location>
        <begin position="104"/>
        <end position="117"/>
    </location>
</feature>
<feature type="region of interest" description="Disordered" evidence="2">
    <location>
        <begin position="8"/>
        <end position="31"/>
    </location>
</feature>
<dbReference type="PROSITE" id="PS50966">
    <property type="entry name" value="ZF_SWIM"/>
    <property type="match status" value="1"/>
</dbReference>
<dbReference type="OrthoDB" id="6122616at2759"/>
<name>A0A8S3U3J6_MYTED</name>
<keyword evidence="1" id="KW-0862">Zinc</keyword>
<reference evidence="4" key="1">
    <citation type="submission" date="2021-03" db="EMBL/GenBank/DDBJ databases">
        <authorList>
            <person name="Bekaert M."/>
        </authorList>
    </citation>
    <scope>NUCLEOTIDE SEQUENCE</scope>
</reference>
<dbReference type="AlphaFoldDB" id="A0A8S3U3J6"/>
<keyword evidence="1" id="KW-0479">Metal-binding</keyword>
<evidence type="ECO:0000256" key="1">
    <source>
        <dbReference type="PROSITE-ProRule" id="PRU00325"/>
    </source>
</evidence>
<keyword evidence="1" id="KW-0863">Zinc-finger</keyword>
<sequence>MWEEEFAKFLQRGDQETVETSSSFGSGDERERGLICADSDLILISTDSEGKKHETENLSNRSYIDSDSSSLPSLDIITDPINVCTMEKSNSDDDSVEKNPQPVINISSSTDLSNDSSDSLTIREKEDMEQFAKQLTVKEACKLILKGDKEDYVSSVPVDCIETSTFVIDTLALKDRDDLRIHMAGAMKNNRVQRDFVSVHISDGEISNISVLKKKPSVMRNSVYRLTRTYWMSKNTKGFKRRLYELHDSAGKPTKFAILQYVVEGDVPIFTNVHGNTKTGNTPYVRTSKRVLADIGEHLDAGKRAKETFDVIFEDAGGMKHVSSPLELPRKTKQIYNVKQTQKSAVAGKDRDSMFQLIKACKDQQSLADPYIRVVQCAPEFCCICSSDLQLMEMDMFLTNPSECTIMGIDPTFNLGEFVVTPIVYKNLKLIHRRTGECPTFLGPVLIHQTKTERAFDFFASSIVSLRNTLADTLFIGTDDECSIFNSFSRISCGFGFSHYTTNANESLNNRLKQKTDYQENEVTVFCTKMRELADEQKKDTEKAIIGMGPYQIRTEYIEHVQPSHAWFKLSESSRSKHITAFLKAPLKPSQFRSSIRISVGEQPGTSGTSLDPQPHHKSLSISLEDTHLDPTIHEPIWKKAESLVNSGLVNKAPGVQNGFMVASTSGKDPHFVRLLESGKGTCNCENFKLLSICSHVLAASECGRKLQKLIKYLRKTQSAPNLQELSKVNMPKHPQRKPNQKPRSNKRKPTRDFGSKHSTVKQASMEDDNDNDGYYLKYLIGTQIRSCYGCGQPIRLPPHVPPPPYDIVICQKEYRTFNMDGQLKLTLQPQNVHYHCRIQCILKTR</sequence>
<comment type="caution">
    <text evidence="4">The sequence shown here is derived from an EMBL/GenBank/DDBJ whole genome shotgun (WGS) entry which is preliminary data.</text>
</comment>